<dbReference type="GO" id="GO:0032580">
    <property type="term" value="C:Golgi cisterna membrane"/>
    <property type="evidence" value="ECO:0007669"/>
    <property type="project" value="UniProtKB-SubCell"/>
</dbReference>
<dbReference type="Proteomes" id="UP000693970">
    <property type="component" value="Unassembled WGS sequence"/>
</dbReference>
<keyword evidence="1" id="KW-0808">Transferase</keyword>
<organism evidence="5 6">
    <name type="scientific">Nitzschia inconspicua</name>
    <dbReference type="NCBI Taxonomy" id="303405"/>
    <lineage>
        <taxon>Eukaryota</taxon>
        <taxon>Sar</taxon>
        <taxon>Stramenopiles</taxon>
        <taxon>Ochrophyta</taxon>
        <taxon>Bacillariophyta</taxon>
        <taxon>Bacillariophyceae</taxon>
        <taxon>Bacillariophycidae</taxon>
        <taxon>Bacillariales</taxon>
        <taxon>Bacillariaceae</taxon>
        <taxon>Nitzschia</taxon>
    </lineage>
</organism>
<evidence type="ECO:0000313" key="5">
    <source>
        <dbReference type="EMBL" id="KAG7353057.1"/>
    </source>
</evidence>
<dbReference type="PANTHER" id="PTHR11929:SF194">
    <property type="entry name" value="ALPHA-(1,3)-FUCOSYLTRANSFERASE 10"/>
    <property type="match status" value="1"/>
</dbReference>
<evidence type="ECO:0000256" key="2">
    <source>
        <dbReference type="SAM" id="MobiDB-lite"/>
    </source>
</evidence>
<evidence type="ECO:0000313" key="4">
    <source>
        <dbReference type="EMBL" id="KAG7338516.1"/>
    </source>
</evidence>
<keyword evidence="1 5" id="KW-0328">Glycosyltransferase</keyword>
<feature type="compositionally biased region" description="Basic and acidic residues" evidence="2">
    <location>
        <begin position="105"/>
        <end position="123"/>
    </location>
</feature>
<dbReference type="EMBL" id="JAGRRH010000017">
    <property type="protein sequence ID" value="KAG7353057.1"/>
    <property type="molecule type" value="Genomic_DNA"/>
</dbReference>
<feature type="domain" description="Fucosyltransferase C-terminal" evidence="3">
    <location>
        <begin position="384"/>
        <end position="553"/>
    </location>
</feature>
<reference evidence="5" key="1">
    <citation type="journal article" date="2021" name="Sci. Rep.">
        <title>Diploid genomic architecture of Nitzschia inconspicua, an elite biomass production diatom.</title>
        <authorList>
            <person name="Oliver A."/>
            <person name="Podell S."/>
            <person name="Pinowska A."/>
            <person name="Traller J.C."/>
            <person name="Smith S.R."/>
            <person name="McClure R."/>
            <person name="Beliaev A."/>
            <person name="Bohutskyi P."/>
            <person name="Hill E.A."/>
            <person name="Rabines A."/>
            <person name="Zheng H."/>
            <person name="Allen L.Z."/>
            <person name="Kuo A."/>
            <person name="Grigoriev I.V."/>
            <person name="Allen A.E."/>
            <person name="Hazlebeck D."/>
            <person name="Allen E.E."/>
        </authorList>
    </citation>
    <scope>NUCLEOTIDE SEQUENCE</scope>
    <source>
        <strain evidence="5">Hildebrandi</strain>
    </source>
</reference>
<name>A0A9K3L052_9STRA</name>
<dbReference type="OrthoDB" id="427096at2759"/>
<keyword evidence="1" id="KW-0812">Transmembrane</keyword>
<dbReference type="AlphaFoldDB" id="A0A9K3L052"/>
<gene>
    <name evidence="5" type="ORF">IV203_009105</name>
    <name evidence="4" type="ORF">IV203_011146</name>
</gene>
<proteinExistence type="inferred from homology"/>
<comment type="caution">
    <text evidence="5">The sequence shown here is derived from an EMBL/GenBank/DDBJ whole genome shotgun (WGS) entry which is preliminary data.</text>
</comment>
<accession>A0A9K3L052</accession>
<dbReference type="EC" id="2.4.1.-" evidence="1"/>
<keyword evidence="1" id="KW-0333">Golgi apparatus</keyword>
<dbReference type="EMBL" id="JAGRRH010000055">
    <property type="protein sequence ID" value="KAG7338516.1"/>
    <property type="molecule type" value="Genomic_DNA"/>
</dbReference>
<feature type="region of interest" description="Disordered" evidence="2">
    <location>
        <begin position="47"/>
        <end position="162"/>
    </location>
</feature>
<dbReference type="Pfam" id="PF00852">
    <property type="entry name" value="Glyco_transf_10"/>
    <property type="match status" value="1"/>
</dbReference>
<sequence>MVGIRKIPNRRFGGKAPSSSTYCTFRNFVLALVAMQGIRVLMGSFKQENSSPLPNKQSDPLGLEDRLKDSVGHVRKKPDTPETSKLQKPQKQEVAASKSEEDDEPKNPQEEWRDHEDAQKQMDADAASSPDADDEEPQSEPQADQSGGKDLNSIVIDKKGTGPTNVGYVKDFTHERENPPYRSVEISITDVSPTVASLAKERSVKPCETVGQDGTTVTNPSCLDPDTPLIAYNPESFSRTWCGQEIKPQSAVTMSEHCTEAVVHLFPTENPPISGEQMPPIVIKSKRGAEVPATSLTAVECDIPCQKDSALSGDDWFIDDESWMIRHTMLDGWYEGHAKIERRDFLKEKFFSTQSWESSVPLTYFSFDKHSLRNRPAIDFDSAKDKAIYIVDNQCTAAATKRAKYFGAMKAKIEVHSYGQCGHNTDIPEGMTTDTPEGRIALMKQYRVVLAFDVTKSKDHISEMVWEALMSGSVPVIVGADNLLEHLPPSSFINAGKFSNWDDLADYVKTVLVDKELWESYQKWRTDEEALAAFEAKYEFTRTIPECRICRWAYAKKYGLGWDHAKQQIRSMKLPREKFCTSADHGLISAPFSEIWVAKTGGDESTLQEDPEGEICSSLSIDGDVDVDSFKGHRQIIHHDGVTDFIITEANREHVDTEVVLRLLFPGIRNPDGAVFYNTHSLVSTVRGPKVSSATIQDAQMKVTVLADWETLVTSTGEGVVEIFIHNRDDESKEVAQSKRIRIIMEELASIHDKMTEFYPSSFGRRMTKDFVDPLGVFFSDS</sequence>
<evidence type="ECO:0000256" key="1">
    <source>
        <dbReference type="RuleBase" id="RU003832"/>
    </source>
</evidence>
<dbReference type="InterPro" id="IPR055270">
    <property type="entry name" value="Glyco_tran_10_C"/>
</dbReference>
<dbReference type="InterPro" id="IPR001503">
    <property type="entry name" value="Glyco_trans_10"/>
</dbReference>
<evidence type="ECO:0000313" key="6">
    <source>
        <dbReference type="Proteomes" id="UP000693970"/>
    </source>
</evidence>
<keyword evidence="6" id="KW-1185">Reference proteome</keyword>
<keyword evidence="1" id="KW-0472">Membrane</keyword>
<dbReference type="PANTHER" id="PTHR11929">
    <property type="entry name" value="ALPHA- 1,3 -FUCOSYLTRANSFERASE"/>
    <property type="match status" value="1"/>
</dbReference>
<comment type="subcellular location">
    <subcellularLocation>
        <location evidence="1">Golgi apparatus</location>
        <location evidence="1">Golgi stack membrane</location>
        <topology evidence="1">Single-pass type II membrane protein</topology>
    </subcellularLocation>
</comment>
<protein>
    <recommendedName>
        <fullName evidence="1">Fucosyltransferase</fullName>
        <ecNumber evidence="1">2.4.1.-</ecNumber>
    </recommendedName>
</protein>
<dbReference type="GO" id="GO:0046920">
    <property type="term" value="F:alpha-(1-&gt;3)-fucosyltransferase activity"/>
    <property type="evidence" value="ECO:0007669"/>
    <property type="project" value="TreeGrafter"/>
</dbReference>
<evidence type="ECO:0000259" key="3">
    <source>
        <dbReference type="Pfam" id="PF00852"/>
    </source>
</evidence>
<reference evidence="5" key="2">
    <citation type="submission" date="2021-04" db="EMBL/GenBank/DDBJ databases">
        <authorList>
            <person name="Podell S."/>
        </authorList>
    </citation>
    <scope>NUCLEOTIDE SEQUENCE</scope>
    <source>
        <strain evidence="5">Hildebrandi</strain>
    </source>
</reference>
<comment type="similarity">
    <text evidence="1">Belongs to the glycosyltransferase 10 family.</text>
</comment>
<feature type="compositionally biased region" description="Polar residues" evidence="2">
    <location>
        <begin position="47"/>
        <end position="58"/>
    </location>
</feature>
<feature type="compositionally biased region" description="Basic and acidic residues" evidence="2">
    <location>
        <begin position="63"/>
        <end position="82"/>
    </location>
</feature>